<organism evidence="3 4">
    <name type="scientific">Neogobius melanostomus</name>
    <name type="common">round goby</name>
    <dbReference type="NCBI Taxonomy" id="47308"/>
    <lineage>
        <taxon>Eukaryota</taxon>
        <taxon>Metazoa</taxon>
        <taxon>Chordata</taxon>
        <taxon>Craniata</taxon>
        <taxon>Vertebrata</taxon>
        <taxon>Euteleostomi</taxon>
        <taxon>Actinopterygii</taxon>
        <taxon>Neopterygii</taxon>
        <taxon>Teleostei</taxon>
        <taxon>Neoteleostei</taxon>
        <taxon>Acanthomorphata</taxon>
        <taxon>Gobiaria</taxon>
        <taxon>Gobiiformes</taxon>
        <taxon>Gobioidei</taxon>
        <taxon>Gobiidae</taxon>
        <taxon>Benthophilinae</taxon>
        <taxon>Neogobiini</taxon>
        <taxon>Neogobius</taxon>
    </lineage>
</organism>
<feature type="region of interest" description="Disordered" evidence="2">
    <location>
        <begin position="152"/>
        <end position="171"/>
    </location>
</feature>
<evidence type="ECO:0000256" key="1">
    <source>
        <dbReference type="SAM" id="Coils"/>
    </source>
</evidence>
<dbReference type="Ensembl" id="ENSNMLT00000020498.1">
    <property type="protein sequence ID" value="ENSNMLP00000018242.1"/>
    <property type="gene ID" value="ENSNMLG00000012002.1"/>
</dbReference>
<feature type="coiled-coil region" evidence="1">
    <location>
        <begin position="42"/>
        <end position="107"/>
    </location>
</feature>
<keyword evidence="4" id="KW-1185">Reference proteome</keyword>
<protein>
    <submittedName>
        <fullName evidence="3">Uncharacterized protein</fullName>
    </submittedName>
</protein>
<proteinExistence type="predicted"/>
<evidence type="ECO:0000256" key="2">
    <source>
        <dbReference type="SAM" id="MobiDB-lite"/>
    </source>
</evidence>
<accession>A0A8C6WMI6</accession>
<dbReference type="AlphaFoldDB" id="A0A8C6WMI6"/>
<reference evidence="3" key="2">
    <citation type="submission" date="2025-09" db="UniProtKB">
        <authorList>
            <consortium name="Ensembl"/>
        </authorList>
    </citation>
    <scope>IDENTIFICATION</scope>
</reference>
<name>A0A8C6WMI6_9GOBI</name>
<dbReference type="Proteomes" id="UP000694523">
    <property type="component" value="Unplaced"/>
</dbReference>
<evidence type="ECO:0000313" key="3">
    <source>
        <dbReference type="Ensembl" id="ENSNMLP00000018242.1"/>
    </source>
</evidence>
<reference evidence="3" key="1">
    <citation type="submission" date="2025-08" db="UniProtKB">
        <authorList>
            <consortium name="Ensembl"/>
        </authorList>
    </citation>
    <scope>IDENTIFICATION</scope>
</reference>
<sequence length="312" mass="35238">MMSLMEELKSAQQLLTQPCPAPPDGGARGRWKNLKLKYRAALEETENLLRTQLLRIQEINERRERISQLLQRTQIQGRQQGALQDSLLKAQDALRQSEAQLELLRAEAQVTADHMVDWEQIRDDLQMEVSLVQSVMNMKLLSLSPTELSLELSLGSHPGPDAHPGPTHPGPDVDPLRLTVKWSPDDTFTLQVAEDACGLLDCVSGPRADLRSVLLELLQRYRGQAELLTEIQALRSSFAIDWRPSQHHLVFLKSASEVYELQVEEGYPRGGSVRLLTLQRDGQQVAPSENTFQDEEKKLTLTQWLLRLSSSP</sequence>
<evidence type="ECO:0000313" key="4">
    <source>
        <dbReference type="Proteomes" id="UP000694523"/>
    </source>
</evidence>
<keyword evidence="1" id="KW-0175">Coiled coil</keyword>